<accession>A0A6I8V431</accession>
<dbReference type="InParanoid" id="A0A6I8V431"/>
<name>A0A6I8V431_DROPS</name>
<dbReference type="OMA" id="EIGDHHA"/>
<dbReference type="GeneID" id="6898253"/>
<dbReference type="GO" id="GO:0005739">
    <property type="term" value="C:mitochondrion"/>
    <property type="evidence" value="ECO:0007669"/>
    <property type="project" value="TreeGrafter"/>
</dbReference>
<keyword evidence="4" id="KW-1185">Reference proteome</keyword>
<dbReference type="AlphaFoldDB" id="A0A6I8V431"/>
<reference evidence="4" key="1">
    <citation type="submission" date="2024-06" db="UniProtKB">
        <authorList>
            <consortium name="RefSeq"/>
        </authorList>
    </citation>
    <scope>NUCLEOTIDE SEQUENCE [LARGE SCALE GENOMIC DNA]</scope>
    <source>
        <strain evidence="4">MV2-25</strain>
    </source>
</reference>
<evidence type="ECO:0000256" key="1">
    <source>
        <dbReference type="ARBA" id="ARBA00007769"/>
    </source>
</evidence>
<keyword evidence="2" id="KW-0816">Tricarboxylic acid cycle</keyword>
<dbReference type="PANTHER" id="PTHR11835:SF60">
    <property type="entry name" value="ISOCITRATE DEHYDROGENASE [NAD] SUBUNIT, MITOCHONDRIAL"/>
    <property type="match status" value="1"/>
</dbReference>
<gene>
    <name evidence="5" type="primary">LOC6898253</name>
</gene>
<dbReference type="SMART" id="SM01329">
    <property type="entry name" value="Iso_dh"/>
    <property type="match status" value="1"/>
</dbReference>
<dbReference type="PANTHER" id="PTHR11835">
    <property type="entry name" value="DECARBOXYLATING DEHYDROGENASES-ISOCITRATE, ISOPROPYLMALATE, TARTRATE"/>
    <property type="match status" value="1"/>
</dbReference>
<dbReference type="Gene3D" id="3.40.718.10">
    <property type="entry name" value="Isopropylmalate Dehydrogenase"/>
    <property type="match status" value="1"/>
</dbReference>
<comment type="similarity">
    <text evidence="1">Belongs to the isocitrate and isopropylmalate dehydrogenases family.</text>
</comment>
<proteinExistence type="inferred from homology"/>
<dbReference type="KEGG" id="dpo:6898253"/>
<dbReference type="Pfam" id="PF00180">
    <property type="entry name" value="Iso_dh"/>
    <property type="match status" value="1"/>
</dbReference>
<reference evidence="5" key="2">
    <citation type="submission" date="2025-08" db="UniProtKB">
        <authorList>
            <consortium name="RefSeq"/>
        </authorList>
    </citation>
    <scope>IDENTIFICATION</scope>
    <source>
        <strain evidence="5">MV-25-SWS-2005</strain>
        <tissue evidence="5">Whole body</tissue>
    </source>
</reference>
<dbReference type="RefSeq" id="XP_002138319.1">
    <property type="nucleotide sequence ID" value="XM_002138283.3"/>
</dbReference>
<organism evidence="4 5">
    <name type="scientific">Drosophila pseudoobscura pseudoobscura</name>
    <name type="common">Fruit fly</name>
    <dbReference type="NCBI Taxonomy" id="46245"/>
    <lineage>
        <taxon>Eukaryota</taxon>
        <taxon>Metazoa</taxon>
        <taxon>Ecdysozoa</taxon>
        <taxon>Arthropoda</taxon>
        <taxon>Hexapoda</taxon>
        <taxon>Insecta</taxon>
        <taxon>Pterygota</taxon>
        <taxon>Neoptera</taxon>
        <taxon>Endopterygota</taxon>
        <taxon>Diptera</taxon>
        <taxon>Brachycera</taxon>
        <taxon>Muscomorpha</taxon>
        <taxon>Ephydroidea</taxon>
        <taxon>Drosophilidae</taxon>
        <taxon>Drosophila</taxon>
        <taxon>Sophophora</taxon>
    </lineage>
</organism>
<protein>
    <submittedName>
        <fullName evidence="5">Isocitrate dehydrogenase [NAD] subunit gamma, mitochondrial</fullName>
    </submittedName>
</protein>
<dbReference type="InterPro" id="IPR024084">
    <property type="entry name" value="IsoPropMal-DH-like_dom"/>
</dbReference>
<dbReference type="SMR" id="A0A6I8V431"/>
<dbReference type="GO" id="GO:0006099">
    <property type="term" value="P:tricarboxylic acid cycle"/>
    <property type="evidence" value="ECO:0007669"/>
    <property type="project" value="UniProtKB-KW"/>
</dbReference>
<dbReference type="SUPFAM" id="SSF53659">
    <property type="entry name" value="Isocitrate/Isopropylmalate dehydrogenase-like"/>
    <property type="match status" value="1"/>
</dbReference>
<dbReference type="GO" id="GO:0006102">
    <property type="term" value="P:isocitrate metabolic process"/>
    <property type="evidence" value="ECO:0007669"/>
    <property type="project" value="TreeGrafter"/>
</dbReference>
<evidence type="ECO:0000313" key="5">
    <source>
        <dbReference type="RefSeq" id="XP_002138319.1"/>
    </source>
</evidence>
<evidence type="ECO:0000259" key="3">
    <source>
        <dbReference type="SMART" id="SM01329"/>
    </source>
</evidence>
<evidence type="ECO:0000313" key="4">
    <source>
        <dbReference type="Proteomes" id="UP000001819"/>
    </source>
</evidence>
<sequence>MLRRLRDTRILSVAQLNRCCRYLADAPAKPSDPYVVTTGLSANVAKGQMRSLPVSGLPPSKYGGITHVSLLTGSTIIGQQGAKFVTALLHSTRVPVELQRIASDQEEEYFNSVLRNHAAVHVDILCDKEAKKKSLKICNDLDLYVFMTRLRSFPGFKCRFPDVDIQVIAQNNIGNYSELEYAPVKGVVEALRVVTHENVTKYLRHAFEAAIRAGRCRVTLIHKANEWPVTDGAMVEIAEKMHAEDYCSIKLELMELDDCVNRLITDPAYFDTIFTNDRYATFLATICSGVAGGANLFSAIELGDSHAVFKPLQTKLSLTNYSLLSPYGIVSTCVDLLNHVGQESCAKSLWKGMLRTMTDGIKTVEFDGPDTGEYVICNIMNKLRCSALGENVEKK</sequence>
<evidence type="ECO:0000256" key="2">
    <source>
        <dbReference type="ARBA" id="ARBA00022532"/>
    </source>
</evidence>
<feature type="domain" description="Isopropylmalate dehydrogenase-like" evidence="3">
    <location>
        <begin position="67"/>
        <end position="392"/>
    </location>
</feature>
<dbReference type="Proteomes" id="UP000001819">
    <property type="component" value="Chromosome 3"/>
</dbReference>
<dbReference type="Bgee" id="FBgn0246080">
    <property type="expression patterns" value="Expressed in male reproductive system and 1 other cell type or tissue"/>
</dbReference>